<reference evidence="3 4" key="2">
    <citation type="journal article" date="2017" name="Genome Announc.">
        <title>Draft Genome Sequences of Four Alkaliphilic Bacteria Belonging to the Anaerobacillus Genus.</title>
        <authorList>
            <person name="Bassil N.M."/>
            <person name="Lloyd J.R."/>
        </authorList>
    </citation>
    <scope>NUCLEOTIDE SEQUENCE [LARGE SCALE GENOMIC DNA]</scope>
    <source>
        <strain evidence="3 4">NB2006</strain>
    </source>
</reference>
<dbReference type="SUPFAM" id="SSF54631">
    <property type="entry name" value="CBS-domain pair"/>
    <property type="match status" value="1"/>
</dbReference>
<keyword evidence="1" id="KW-0812">Transmembrane</keyword>
<dbReference type="RefSeq" id="WP_071318888.1">
    <property type="nucleotide sequence ID" value="NZ_CP063356.2"/>
</dbReference>
<evidence type="ECO:0000313" key="2">
    <source>
        <dbReference type="EMBL" id="OIJ06778.1"/>
    </source>
</evidence>
<dbReference type="Proteomes" id="UP000180175">
    <property type="component" value="Chromosome"/>
</dbReference>
<gene>
    <name evidence="3" type="ORF">AWH56_004305</name>
    <name evidence="2" type="ORF">AWH56_21010</name>
</gene>
<dbReference type="AlphaFoldDB" id="A0A1S2L2U0"/>
<name>A0A1S2L2U0_9BACI</name>
<organism evidence="2 4">
    <name type="scientific">Anaerobacillus isosaccharinicus</name>
    <dbReference type="NCBI Taxonomy" id="1532552"/>
    <lineage>
        <taxon>Bacteria</taxon>
        <taxon>Bacillati</taxon>
        <taxon>Bacillota</taxon>
        <taxon>Bacilli</taxon>
        <taxon>Bacillales</taxon>
        <taxon>Bacillaceae</taxon>
        <taxon>Anaerobacillus</taxon>
    </lineage>
</organism>
<dbReference type="EMBL" id="LQXD01000182">
    <property type="protein sequence ID" value="OIJ06778.1"/>
    <property type="molecule type" value="Genomic_DNA"/>
</dbReference>
<dbReference type="InterPro" id="IPR046342">
    <property type="entry name" value="CBS_dom_sf"/>
</dbReference>
<keyword evidence="1" id="KW-1133">Transmembrane helix</keyword>
<keyword evidence="1" id="KW-0472">Membrane</keyword>
<proteinExistence type="predicted"/>
<evidence type="ECO:0000313" key="3">
    <source>
        <dbReference type="EMBL" id="QOY38789.1"/>
    </source>
</evidence>
<reference evidence="2 4" key="1">
    <citation type="submission" date="2016-10" db="EMBL/GenBank/DDBJ databases">
        <title>Draft genome sequences of four alkaliphilic bacteria belonging to the Anaerobacillus genus.</title>
        <authorList>
            <person name="Bassil N.M."/>
            <person name="Lloyd J.R."/>
        </authorList>
    </citation>
    <scope>NUCLEOTIDE SEQUENCE [LARGE SCALE GENOMIC DNA]</scope>
    <source>
        <strain evidence="2 4">NB2006</strain>
    </source>
</reference>
<reference evidence="3" key="4">
    <citation type="submission" date="2020-10" db="EMBL/GenBank/DDBJ databases">
        <authorList>
            <person name="Bassil N.M."/>
            <person name="Lloyd J.R."/>
        </authorList>
    </citation>
    <scope>NUCLEOTIDE SEQUENCE</scope>
    <source>
        <strain evidence="3">NB2006</strain>
    </source>
</reference>
<feature type="transmembrane region" description="Helical" evidence="1">
    <location>
        <begin position="12"/>
        <end position="38"/>
    </location>
</feature>
<accession>A0A1S2L2U0</accession>
<evidence type="ECO:0000256" key="1">
    <source>
        <dbReference type="SAM" id="Phobius"/>
    </source>
</evidence>
<keyword evidence="4" id="KW-1185">Reference proteome</keyword>
<protein>
    <recommendedName>
        <fullName evidence="5">Two-component sensor histidine kinase</fullName>
    </recommendedName>
</protein>
<dbReference type="KEGG" id="aia:AWH56_004305"/>
<evidence type="ECO:0000313" key="4">
    <source>
        <dbReference type="Proteomes" id="UP000180175"/>
    </source>
</evidence>
<evidence type="ECO:0008006" key="5">
    <source>
        <dbReference type="Google" id="ProtNLM"/>
    </source>
</evidence>
<reference evidence="3 4" key="3">
    <citation type="journal article" date="2019" name="Int. J. Syst. Evol. Microbiol.">
        <title>Anaerobacillus isosaccharinicus sp. nov., an alkaliphilic bacterium which degrades isosaccharinic acid.</title>
        <authorList>
            <person name="Bassil N.M."/>
            <person name="Lloyd J.R."/>
        </authorList>
    </citation>
    <scope>NUCLEOTIDE SEQUENCE [LARGE SCALE GENOMIC DNA]</scope>
    <source>
        <strain evidence="3 4">NB2006</strain>
    </source>
</reference>
<sequence>MSINRINLKLGGTMTALFLSILFPLGFFIHEIFSGFYYKNVKDTTQQLLTQYASLITNNYDTGIYEVLDLMAALSQILLYVVDDNGNVVVSNVPYIHVGDRY</sequence>
<dbReference type="EMBL" id="CP063356">
    <property type="protein sequence ID" value="QOY38789.1"/>
    <property type="molecule type" value="Genomic_DNA"/>
</dbReference>